<dbReference type="PANTHER" id="PTHR23024">
    <property type="entry name" value="ARYLACETAMIDE DEACETYLASE"/>
    <property type="match status" value="1"/>
</dbReference>
<dbReference type="EnsemblPlants" id="QL06p003478:mrna">
    <property type="protein sequence ID" value="QL06p003478:mrna"/>
    <property type="gene ID" value="QL06p003478"/>
</dbReference>
<organism evidence="4 5">
    <name type="scientific">Quercus lobata</name>
    <name type="common">Valley oak</name>
    <dbReference type="NCBI Taxonomy" id="97700"/>
    <lineage>
        <taxon>Eukaryota</taxon>
        <taxon>Viridiplantae</taxon>
        <taxon>Streptophyta</taxon>
        <taxon>Embryophyta</taxon>
        <taxon>Tracheophyta</taxon>
        <taxon>Spermatophyta</taxon>
        <taxon>Magnoliopsida</taxon>
        <taxon>eudicotyledons</taxon>
        <taxon>Gunneridae</taxon>
        <taxon>Pentapetalae</taxon>
        <taxon>rosids</taxon>
        <taxon>fabids</taxon>
        <taxon>Fagales</taxon>
        <taxon>Fagaceae</taxon>
        <taxon>Quercus</taxon>
    </lineage>
</organism>
<feature type="domain" description="Alpha/beta hydrolase fold-3" evidence="3">
    <location>
        <begin position="79"/>
        <end position="148"/>
    </location>
</feature>
<dbReference type="PANTHER" id="PTHR23024:SF551">
    <property type="entry name" value="2-HYDROXYISOFLAVANONE DEHYDRATASE-LIKE"/>
    <property type="match status" value="1"/>
</dbReference>
<keyword evidence="5" id="KW-1185">Reference proteome</keyword>
<evidence type="ECO:0000313" key="4">
    <source>
        <dbReference type="EnsemblPlants" id="QL06p003478:mrna"/>
    </source>
</evidence>
<reference evidence="4 5" key="1">
    <citation type="journal article" date="2016" name="G3 (Bethesda)">
        <title>First Draft Assembly and Annotation of the Genome of a California Endemic Oak Quercus lobata Nee (Fagaceae).</title>
        <authorList>
            <person name="Sork V.L."/>
            <person name="Fitz-Gibbon S.T."/>
            <person name="Puiu D."/>
            <person name="Crepeau M."/>
            <person name="Gugger P.F."/>
            <person name="Sherman R."/>
            <person name="Stevens K."/>
            <person name="Langley C.H."/>
            <person name="Pellegrini M."/>
            <person name="Salzberg S.L."/>
        </authorList>
    </citation>
    <scope>NUCLEOTIDE SEQUENCE [LARGE SCALE GENOMIC DNA]</scope>
    <source>
        <strain evidence="4 5">cv. SW786</strain>
    </source>
</reference>
<comment type="similarity">
    <text evidence="1">Belongs to the 'GDXG' lipolytic enzyme family.</text>
</comment>
<dbReference type="InterPro" id="IPR029058">
    <property type="entry name" value="AB_hydrolase_fold"/>
</dbReference>
<evidence type="ECO:0000259" key="3">
    <source>
        <dbReference type="Pfam" id="PF07859"/>
    </source>
</evidence>
<evidence type="ECO:0000313" key="5">
    <source>
        <dbReference type="Proteomes" id="UP000594261"/>
    </source>
</evidence>
<dbReference type="SUPFAM" id="SSF53474">
    <property type="entry name" value="alpha/beta-Hydrolases"/>
    <property type="match status" value="1"/>
</dbReference>
<dbReference type="InterPro" id="IPR050466">
    <property type="entry name" value="Carboxylest/Gibb_receptor"/>
</dbReference>
<dbReference type="InterPro" id="IPR013094">
    <property type="entry name" value="AB_hydrolase_3"/>
</dbReference>
<dbReference type="InParanoid" id="A0A7N2LW24"/>
<dbReference type="GO" id="GO:0016787">
    <property type="term" value="F:hydrolase activity"/>
    <property type="evidence" value="ECO:0007669"/>
    <property type="project" value="InterPro"/>
</dbReference>
<accession>A0A7N2LW24</accession>
<dbReference type="OMA" id="NPLHENA"/>
<dbReference type="AlphaFoldDB" id="A0A7N2LW24"/>
<dbReference type="Gene3D" id="3.40.50.1820">
    <property type="entry name" value="alpha/beta hydrolase"/>
    <property type="match status" value="2"/>
</dbReference>
<feature type="region of interest" description="Disordered" evidence="2">
    <location>
        <begin position="31"/>
        <end position="50"/>
    </location>
</feature>
<reference evidence="4" key="2">
    <citation type="submission" date="2021-01" db="UniProtKB">
        <authorList>
            <consortium name="EnsemblPlants"/>
        </authorList>
    </citation>
    <scope>IDENTIFICATION</scope>
</reference>
<name>A0A7N2LW24_QUELO</name>
<dbReference type="Proteomes" id="UP000594261">
    <property type="component" value="Chromosome 6"/>
</dbReference>
<dbReference type="EMBL" id="LRBV02000006">
    <property type="status" value="NOT_ANNOTATED_CDS"/>
    <property type="molecule type" value="Genomic_DNA"/>
</dbReference>
<dbReference type="Gramene" id="QL06p003478:mrna">
    <property type="protein sequence ID" value="QL06p003478:mrna"/>
    <property type="gene ID" value="QL06p003478"/>
</dbReference>
<dbReference type="Pfam" id="PF07859">
    <property type="entry name" value="Abhydrolase_3"/>
    <property type="match status" value="2"/>
</dbReference>
<proteinExistence type="inferred from homology"/>
<protein>
    <recommendedName>
        <fullName evidence="3">Alpha/beta hydrolase fold-3 domain-containing protein</fullName>
    </recommendedName>
</protein>
<feature type="domain" description="Alpha/beta hydrolase fold-3" evidence="3">
    <location>
        <begin position="169"/>
        <end position="247"/>
    </location>
</feature>
<evidence type="ECO:0000256" key="1">
    <source>
        <dbReference type="ARBA" id="ARBA00010515"/>
    </source>
</evidence>
<evidence type="ECO:0000256" key="2">
    <source>
        <dbReference type="SAM" id="MobiDB-lite"/>
    </source>
</evidence>
<sequence>MTSTTKEVATEILPYIRVYKDGSMERIKSTLIVPPSPDQDSDTGVSSKDITISENPSISAHLYLPKLTAHNQNQKLPILVYFHGGGFFFESTFSSLYHRYLNNLVSQVHVLAISVEYRLAPEHLLPAAHEDCLPVLQWVAPQSAGNDKETWLINNESKEGHNKSRQCLVWNFVYASATGGIDNPVVNPEGTGAPSLRGLGCNRMLVRVAGNDQLRDRGIWYFDMVRKSGWKGEVELFEVEGEDHVFHIHNIETENAKAMVKRLASFIFK</sequence>